<dbReference type="InterPro" id="IPR036047">
    <property type="entry name" value="F-box-like_dom_sf"/>
</dbReference>
<proteinExistence type="predicted"/>
<dbReference type="InterPro" id="IPR055357">
    <property type="entry name" value="LRR_At1g61320_AtMIF1"/>
</dbReference>
<sequence>MPPFSSEPMTNNEGEPVEDASCRSVRRRRYREQTSTNSAPLRQQGDISEGAQNTMTGFDFDRLPQDILCHIHSLIPLRDAACLACLSRRFLRSWRCFPNLTFNQETFSLNVYEGTSYEKEKKPVDIIDSILQNHSGTGVKTLKLDVSNYFKPITADHINNWLNAAVKPGIIEIAVKFPANVQPLLLAFILCRKLTSVHFLVLLCFSPNIKNWLFQKLEKRYMTLHGTFFSGMIQYARTELHSIASNLQTLTLASSKEDFITPMLPVKFLHLRNLNVYFDGIRFQSYDYFSLASFLEACPALETFYIWAGEYDLAWKDPALQDSNADSLQIRRIPEIHHANLKKVSINRFFPSKSLIELTYLIIENASSLQCLKLDTGYGFDTSGMCKRMNKLDVLHALSAVEVAKKYIEVKVPSSVKFNILEPCERYRASMSHVTSAPVDEGNRTVLPLADVSTEAFNLNVCEGTSNEQAKKLVDRIGNILQNHSGTGVKTLKLDVSTCFKLITDDCINNWLHAAVKPGILEIAVKFSHDKPMFNLSCSLLSCAGSSLQSVSFFSCGFHPTLRTSYFKNLRSVYFKFVHITSEELGCLLSSTVSLEKLEIAGCDQLTFLSIPSHLQQLTVLHMIEIYAPKLTTFYFRGPPKILTGDSSCLKYMTLHGTYLSGIIQYARTKLHSLASNLQTLTLFSSKEAGEYDDVWQDPALEDSNADSLHIRRIPEFSHANLRRVSINRFFPSKSLIELTYLIIENASHMCKKMNKGDVIQALKAVDAIKRYIDGKVPSSVKFSVLEPCKRCHIAELSQL</sequence>
<dbReference type="InterPro" id="IPR053772">
    <property type="entry name" value="At1g61320/At1g61330-like"/>
</dbReference>
<dbReference type="Gramene" id="ONIVA09G20800.1">
    <property type="protein sequence ID" value="ONIVA09G20800.1"/>
    <property type="gene ID" value="ONIVA09G20800"/>
</dbReference>
<dbReference type="PANTHER" id="PTHR34145:SF64">
    <property type="entry name" value="F-BOX DOMAIN CONTAINING PROTEIN, EXPRESSED"/>
    <property type="match status" value="1"/>
</dbReference>
<feature type="domain" description="At1g61320/AtMIF1 LRR" evidence="2">
    <location>
        <begin position="480"/>
        <end position="689"/>
    </location>
</feature>
<evidence type="ECO:0000313" key="3">
    <source>
        <dbReference type="EnsemblPlants" id="ONIVA09G20800.1"/>
    </source>
</evidence>
<feature type="domain" description="At1g61320/AtMIF1 LRR" evidence="2">
    <location>
        <begin position="227"/>
        <end position="424"/>
    </location>
</feature>
<reference evidence="3" key="1">
    <citation type="submission" date="2015-04" db="UniProtKB">
        <authorList>
            <consortium name="EnsemblPlants"/>
        </authorList>
    </citation>
    <scope>IDENTIFICATION</scope>
    <source>
        <strain evidence="3">SL10</strain>
    </source>
</reference>
<dbReference type="AlphaFoldDB" id="A0A0E0INN1"/>
<dbReference type="EnsemblPlants" id="ONIVA09G20800.1">
    <property type="protein sequence ID" value="ONIVA09G20800.1"/>
    <property type="gene ID" value="ONIVA09G20800"/>
</dbReference>
<feature type="region of interest" description="Disordered" evidence="1">
    <location>
        <begin position="1"/>
        <end position="49"/>
    </location>
</feature>
<dbReference type="Gene3D" id="3.80.10.10">
    <property type="entry name" value="Ribonuclease Inhibitor"/>
    <property type="match status" value="1"/>
</dbReference>
<dbReference type="PANTHER" id="PTHR34145">
    <property type="entry name" value="OS02G0105600 PROTEIN"/>
    <property type="match status" value="1"/>
</dbReference>
<evidence type="ECO:0000313" key="4">
    <source>
        <dbReference type="Proteomes" id="UP000006591"/>
    </source>
</evidence>
<accession>A0A0E0INN1</accession>
<name>A0A0E0INN1_ORYNI</name>
<reference evidence="3" key="2">
    <citation type="submission" date="2018-04" db="EMBL/GenBank/DDBJ databases">
        <title>OnivRS2 (Oryza nivara Reference Sequence Version 2).</title>
        <authorList>
            <person name="Zhang J."/>
            <person name="Kudrna D."/>
            <person name="Lee S."/>
            <person name="Talag J."/>
            <person name="Rajasekar S."/>
            <person name="Welchert J."/>
            <person name="Hsing Y.-I."/>
            <person name="Wing R.A."/>
        </authorList>
    </citation>
    <scope>NUCLEOTIDE SEQUENCE [LARGE SCALE GENOMIC DNA]</scope>
    <source>
        <strain evidence="3">SL10</strain>
    </source>
</reference>
<evidence type="ECO:0000256" key="1">
    <source>
        <dbReference type="SAM" id="MobiDB-lite"/>
    </source>
</evidence>
<dbReference type="HOGENOM" id="CLU_010721_4_2_1"/>
<dbReference type="Proteomes" id="UP000006591">
    <property type="component" value="Chromosome 9"/>
</dbReference>
<dbReference type="OMA" id="LEPCERY"/>
<feature type="domain" description="At1g61320/AtMIF1 LRR" evidence="2">
    <location>
        <begin position="706"/>
        <end position="749"/>
    </location>
</feature>
<dbReference type="InterPro" id="IPR032675">
    <property type="entry name" value="LRR_dom_sf"/>
</dbReference>
<dbReference type="Pfam" id="PF23622">
    <property type="entry name" value="LRR_At1g61320_AtMIF1"/>
    <property type="match status" value="4"/>
</dbReference>
<dbReference type="SUPFAM" id="SSF81383">
    <property type="entry name" value="F-box domain"/>
    <property type="match status" value="1"/>
</dbReference>
<organism evidence="3">
    <name type="scientific">Oryza nivara</name>
    <name type="common">Indian wild rice</name>
    <name type="synonym">Oryza sativa f. spontanea</name>
    <dbReference type="NCBI Taxonomy" id="4536"/>
    <lineage>
        <taxon>Eukaryota</taxon>
        <taxon>Viridiplantae</taxon>
        <taxon>Streptophyta</taxon>
        <taxon>Embryophyta</taxon>
        <taxon>Tracheophyta</taxon>
        <taxon>Spermatophyta</taxon>
        <taxon>Magnoliopsida</taxon>
        <taxon>Liliopsida</taxon>
        <taxon>Poales</taxon>
        <taxon>Poaceae</taxon>
        <taxon>BOP clade</taxon>
        <taxon>Oryzoideae</taxon>
        <taxon>Oryzeae</taxon>
        <taxon>Oryzinae</taxon>
        <taxon>Oryza</taxon>
    </lineage>
</organism>
<dbReference type="SUPFAM" id="SSF52058">
    <property type="entry name" value="L domain-like"/>
    <property type="match status" value="1"/>
</dbReference>
<protein>
    <recommendedName>
        <fullName evidence="2">At1g61320/AtMIF1 LRR domain-containing protein</fullName>
    </recommendedName>
</protein>
<keyword evidence="4" id="KW-1185">Reference proteome</keyword>
<dbReference type="eggNOG" id="ENOG502R20M">
    <property type="taxonomic scope" value="Eukaryota"/>
</dbReference>
<feature type="domain" description="At1g61320/AtMIF1 LRR" evidence="2">
    <location>
        <begin position="130"/>
        <end position="180"/>
    </location>
</feature>
<evidence type="ECO:0000259" key="2">
    <source>
        <dbReference type="Pfam" id="PF23622"/>
    </source>
</evidence>